<dbReference type="GO" id="GO:0007165">
    <property type="term" value="P:signal transduction"/>
    <property type="evidence" value="ECO:0007669"/>
    <property type="project" value="TreeGrafter"/>
</dbReference>
<sequence length="252" mass="28951">MSNSTGCEQHPENTEQTETIPMMDLEPSLALPPPPAEDEWRPVPEHTNVDACVLYISGILVLDFQSVQESESKMKTYNQWIESFQNKDENFLQVQKALDQNKEILEWLLNQNEYLTEALQELNAKQGDRCGLPLSHWVQYRNHCYHQTLKMVSWSECTDLCVSLNATFLNTERHRLMYIMRLLAVNHTWLGLSYQEEDNQWKWKDGSLPSPGLSLPKPSTDFQGKCVYANVHSVGTDNCTTSSSCMCEKPIC</sequence>
<keyword evidence="7" id="KW-1185">Reference proteome</keyword>
<evidence type="ECO:0000256" key="2">
    <source>
        <dbReference type="ARBA" id="ARBA00023157"/>
    </source>
</evidence>
<reference evidence="6" key="1">
    <citation type="submission" date="2025-08" db="UniProtKB">
        <authorList>
            <consortium name="Ensembl"/>
        </authorList>
    </citation>
    <scope>IDENTIFICATION</scope>
</reference>
<evidence type="ECO:0000313" key="7">
    <source>
        <dbReference type="Proteomes" id="UP000694540"/>
    </source>
</evidence>
<reference evidence="6" key="2">
    <citation type="submission" date="2025-09" db="UniProtKB">
        <authorList>
            <consortium name="Ensembl"/>
        </authorList>
    </citation>
    <scope>IDENTIFICATION</scope>
</reference>
<dbReference type="InterPro" id="IPR052309">
    <property type="entry name" value="C-type_Lectin_Domain_Fam1"/>
</dbReference>
<dbReference type="InterPro" id="IPR001304">
    <property type="entry name" value="C-type_lectin-like"/>
</dbReference>
<dbReference type="GO" id="GO:0030246">
    <property type="term" value="F:carbohydrate binding"/>
    <property type="evidence" value="ECO:0007669"/>
    <property type="project" value="UniProtKB-KW"/>
</dbReference>
<dbReference type="GeneTree" id="ENSGT00730000111779"/>
<evidence type="ECO:0000259" key="5">
    <source>
        <dbReference type="PROSITE" id="PS50041"/>
    </source>
</evidence>
<dbReference type="Pfam" id="PF00059">
    <property type="entry name" value="Lectin_C"/>
    <property type="match status" value="1"/>
</dbReference>
<dbReference type="PANTHER" id="PTHR46490">
    <property type="entry name" value="C-TYPE LECTIN DOMAIN FAMILY 12 MEMBER A-RELATED"/>
    <property type="match status" value="1"/>
</dbReference>
<feature type="region of interest" description="Disordered" evidence="4">
    <location>
        <begin position="1"/>
        <end position="37"/>
    </location>
</feature>
<name>A0A8C3WR49_9CETA</name>
<dbReference type="AlphaFoldDB" id="A0A8C3WR49"/>
<feature type="domain" description="C-type lectin" evidence="5">
    <location>
        <begin position="140"/>
        <end position="248"/>
    </location>
</feature>
<dbReference type="PROSITE" id="PS50041">
    <property type="entry name" value="C_TYPE_LECTIN_2"/>
    <property type="match status" value="1"/>
</dbReference>
<keyword evidence="2" id="KW-1015">Disulfide bond</keyword>
<accession>A0A8C3WR49</accession>
<keyword evidence="1" id="KW-0430">Lectin</keyword>
<dbReference type="Proteomes" id="UP000694540">
    <property type="component" value="Unplaced"/>
</dbReference>
<dbReference type="InterPro" id="IPR016186">
    <property type="entry name" value="C-type_lectin-like/link_sf"/>
</dbReference>
<protein>
    <recommendedName>
        <fullName evidence="5">C-type lectin domain-containing protein</fullName>
    </recommendedName>
</protein>
<dbReference type="GO" id="GO:0005886">
    <property type="term" value="C:plasma membrane"/>
    <property type="evidence" value="ECO:0007669"/>
    <property type="project" value="TreeGrafter"/>
</dbReference>
<dbReference type="SMART" id="SM00034">
    <property type="entry name" value="CLECT"/>
    <property type="match status" value="1"/>
</dbReference>
<dbReference type="Gene3D" id="3.10.100.10">
    <property type="entry name" value="Mannose-Binding Protein A, subunit A"/>
    <property type="match status" value="1"/>
</dbReference>
<evidence type="ECO:0000313" key="6">
    <source>
        <dbReference type="Ensembl" id="ENSCWAP00000014227.1"/>
    </source>
</evidence>
<dbReference type="Ensembl" id="ENSCWAT00000015435.1">
    <property type="protein sequence ID" value="ENSCWAP00000014227.1"/>
    <property type="gene ID" value="ENSCWAG00000010996.1"/>
</dbReference>
<organism evidence="6 7">
    <name type="scientific">Catagonus wagneri</name>
    <name type="common">Chacoan peccary</name>
    <dbReference type="NCBI Taxonomy" id="51154"/>
    <lineage>
        <taxon>Eukaryota</taxon>
        <taxon>Metazoa</taxon>
        <taxon>Chordata</taxon>
        <taxon>Craniata</taxon>
        <taxon>Vertebrata</taxon>
        <taxon>Euteleostomi</taxon>
        <taxon>Mammalia</taxon>
        <taxon>Eutheria</taxon>
        <taxon>Laurasiatheria</taxon>
        <taxon>Artiodactyla</taxon>
        <taxon>Suina</taxon>
        <taxon>Tayassuidae</taxon>
        <taxon>Catagonus</taxon>
    </lineage>
</organism>
<dbReference type="GO" id="GO:0004888">
    <property type="term" value="F:transmembrane signaling receptor activity"/>
    <property type="evidence" value="ECO:0007669"/>
    <property type="project" value="TreeGrafter"/>
</dbReference>
<evidence type="ECO:0000256" key="4">
    <source>
        <dbReference type="SAM" id="MobiDB-lite"/>
    </source>
</evidence>
<proteinExistence type="predicted"/>
<dbReference type="SUPFAM" id="SSF56436">
    <property type="entry name" value="C-type lectin-like"/>
    <property type="match status" value="1"/>
</dbReference>
<dbReference type="PANTHER" id="PTHR46490:SF3">
    <property type="entry name" value="C-TYPE LECTIN DOMAIN-CONTAINING PROTEIN"/>
    <property type="match status" value="1"/>
</dbReference>
<keyword evidence="3" id="KW-0325">Glycoprotein</keyword>
<evidence type="ECO:0000256" key="1">
    <source>
        <dbReference type="ARBA" id="ARBA00022734"/>
    </source>
</evidence>
<evidence type="ECO:0000256" key="3">
    <source>
        <dbReference type="ARBA" id="ARBA00023180"/>
    </source>
</evidence>
<dbReference type="InterPro" id="IPR016187">
    <property type="entry name" value="CTDL_fold"/>
</dbReference>